<dbReference type="Proteomes" id="UP000018050">
    <property type="component" value="Unassembled WGS sequence"/>
</dbReference>
<evidence type="ECO:0000256" key="8">
    <source>
        <dbReference type="SAM" id="MobiDB-lite"/>
    </source>
</evidence>
<dbReference type="SMART" id="SM00815">
    <property type="entry name" value="AMA-1"/>
    <property type="match status" value="1"/>
</dbReference>
<feature type="compositionally biased region" description="Acidic residues" evidence="8">
    <location>
        <begin position="429"/>
        <end position="440"/>
    </location>
</feature>
<dbReference type="EMBL" id="HG670746">
    <property type="protein sequence ID" value="CDI77811.1"/>
    <property type="molecule type" value="Genomic_DNA"/>
</dbReference>
<evidence type="ECO:0000256" key="3">
    <source>
        <dbReference type="ARBA" id="ARBA00022692"/>
    </source>
</evidence>
<keyword evidence="4 10" id="KW-0732">Signal</keyword>
<protein>
    <submittedName>
        <fullName evidence="11">Apical membrane antigen 1, putative</fullName>
    </submittedName>
</protein>
<sequence>MRPLRSAAFPWAAPLLGFLSVFLLATVQGVVVKDKNLHRTNSEAAAAPAAAAADVPPTAALVATLQVSGNSNPFLEPPLADFMSRFDIPKNHGSGIYVDLGSEKEVDGQMYREPSGRCPVFGKNIQLHQPPNNPHYKNDFLVDIPSKAESDAAGNPLPGGFNNSFKLPDKTPYSPMTAAKLNSFSQSNKAVANAVFGVWEGGRCQEHRRRKGAKKEKVNSKEDCWILAFENPGVASDHPVTDDEKVGTLGYYFPTVEANQPKSGGEGVNYGSYYPSSKECWLSDEVPNCLVPMDGAVAYTALGGLDEEAAPCTDSFPPTSTPCDPSTCTITLTSCVNGALVSKEVACPAEESNVCEGSRFSAVMIGLAAAGGILLLLLAGGGFALYRSRRGPARKGEEATRSDYVQEEAAANRKKQRQSDLVQQAEPSFWEEAEADENEGAENTHVLVDQDY</sequence>
<dbReference type="VEuPathDB" id="ToxoDB:EAH_00027160"/>
<evidence type="ECO:0000256" key="6">
    <source>
        <dbReference type="ARBA" id="ARBA00023136"/>
    </source>
</evidence>
<gene>
    <name evidence="11" type="ORF">EAH_00027160</name>
</gene>
<evidence type="ECO:0000313" key="11">
    <source>
        <dbReference type="EMBL" id="CDI77811.1"/>
    </source>
</evidence>
<feature type="region of interest" description="Disordered" evidence="8">
    <location>
        <begin position="390"/>
        <end position="452"/>
    </location>
</feature>
<feature type="chain" id="PRO_5004670989" evidence="10">
    <location>
        <begin position="30"/>
        <end position="452"/>
    </location>
</feature>
<dbReference type="OrthoDB" id="345315at2759"/>
<keyword evidence="6 9" id="KW-0472">Membrane</keyword>
<evidence type="ECO:0000256" key="7">
    <source>
        <dbReference type="ARBA" id="ARBA00023180"/>
    </source>
</evidence>
<feature type="transmembrane region" description="Helical" evidence="9">
    <location>
        <begin position="360"/>
        <end position="386"/>
    </location>
</feature>
<evidence type="ECO:0000256" key="1">
    <source>
        <dbReference type="ARBA" id="ARBA00004479"/>
    </source>
</evidence>
<dbReference type="PRINTS" id="PR01361">
    <property type="entry name" value="MEROZOITESA"/>
</dbReference>
<evidence type="ECO:0000256" key="5">
    <source>
        <dbReference type="ARBA" id="ARBA00022989"/>
    </source>
</evidence>
<reference evidence="11" key="2">
    <citation type="submission" date="2013-10" db="EMBL/GenBank/DDBJ databases">
        <authorList>
            <person name="Aslett M."/>
        </authorList>
    </citation>
    <scope>NUCLEOTIDE SEQUENCE</scope>
    <source>
        <strain evidence="11">Houghton</strain>
    </source>
</reference>
<keyword evidence="5 9" id="KW-1133">Transmembrane helix</keyword>
<reference evidence="11" key="1">
    <citation type="submission" date="2013-10" db="EMBL/GenBank/DDBJ databases">
        <title>Genomic analysis of the causative agents of coccidiosis in chickens.</title>
        <authorList>
            <person name="Reid A.J."/>
            <person name="Blake D."/>
            <person name="Billington K."/>
            <person name="Browne H."/>
            <person name="Dunn M."/>
            <person name="Hung S."/>
            <person name="Kawahara F."/>
            <person name="Miranda-Saavedra D."/>
            <person name="Mourier T."/>
            <person name="Nagra H."/>
            <person name="Otto T.D."/>
            <person name="Rawlings N."/>
            <person name="Sanchez A."/>
            <person name="Sanders M."/>
            <person name="Subramaniam C."/>
            <person name="Tay Y."/>
            <person name="Dear P."/>
            <person name="Doerig C."/>
            <person name="Gruber A."/>
            <person name="Parkinson J."/>
            <person name="Shirley M."/>
            <person name="Wan K.L."/>
            <person name="Berriman M."/>
            <person name="Tomley F."/>
            <person name="Pain A."/>
        </authorList>
    </citation>
    <scope>NUCLEOTIDE SEQUENCE</scope>
    <source>
        <strain evidence="11">Houghton</strain>
    </source>
</reference>
<accession>U6GC05</accession>
<dbReference type="Gene3D" id="2.10.70.70">
    <property type="match status" value="1"/>
</dbReference>
<proteinExistence type="inferred from homology"/>
<keyword evidence="3 9" id="KW-0812">Transmembrane</keyword>
<dbReference type="Pfam" id="PF02430">
    <property type="entry name" value="AMA-1"/>
    <property type="match status" value="1"/>
</dbReference>
<evidence type="ECO:0000313" key="12">
    <source>
        <dbReference type="Proteomes" id="UP000018050"/>
    </source>
</evidence>
<evidence type="ECO:0000256" key="9">
    <source>
        <dbReference type="SAM" id="Phobius"/>
    </source>
</evidence>
<name>U6GC05_EIMAC</name>
<evidence type="ECO:0000256" key="4">
    <source>
        <dbReference type="ARBA" id="ARBA00022729"/>
    </source>
</evidence>
<feature type="signal peptide" evidence="10">
    <location>
        <begin position="1"/>
        <end position="29"/>
    </location>
</feature>
<comment type="subcellular location">
    <subcellularLocation>
        <location evidence="1">Membrane</location>
        <topology evidence="1">Single-pass type I membrane protein</topology>
    </subcellularLocation>
</comment>
<evidence type="ECO:0000256" key="2">
    <source>
        <dbReference type="ARBA" id="ARBA00007098"/>
    </source>
</evidence>
<dbReference type="OMA" id="LMGERYC"/>
<dbReference type="Gene3D" id="3.50.4.10">
    <property type="entry name" value="Hepatocyte Growth Factor"/>
    <property type="match status" value="2"/>
</dbReference>
<dbReference type="SMR" id="U6GC05"/>
<evidence type="ECO:0000256" key="10">
    <source>
        <dbReference type="SAM" id="SignalP"/>
    </source>
</evidence>
<dbReference type="InterPro" id="IPR003298">
    <property type="entry name" value="Apmem_Ag1"/>
</dbReference>
<dbReference type="GO" id="GO:0016020">
    <property type="term" value="C:membrane"/>
    <property type="evidence" value="ECO:0007669"/>
    <property type="project" value="UniProtKB-SubCell"/>
</dbReference>
<keyword evidence="7" id="KW-0325">Glycoprotein</keyword>
<keyword evidence="12" id="KW-1185">Reference proteome</keyword>
<comment type="similarity">
    <text evidence="2">Belongs to the apicomplexan parasites AMA1 family.</text>
</comment>
<dbReference type="GeneID" id="25270786"/>
<dbReference type="AlphaFoldDB" id="U6GC05"/>
<organism evidence="11 12">
    <name type="scientific">Eimeria acervulina</name>
    <name type="common">Coccidian parasite</name>
    <dbReference type="NCBI Taxonomy" id="5801"/>
    <lineage>
        <taxon>Eukaryota</taxon>
        <taxon>Sar</taxon>
        <taxon>Alveolata</taxon>
        <taxon>Apicomplexa</taxon>
        <taxon>Conoidasida</taxon>
        <taxon>Coccidia</taxon>
        <taxon>Eucoccidiorida</taxon>
        <taxon>Eimeriorina</taxon>
        <taxon>Eimeriidae</taxon>
        <taxon>Eimeria</taxon>
    </lineage>
</organism>
<dbReference type="RefSeq" id="XP_013251883.1">
    <property type="nucleotide sequence ID" value="XM_013396429.1"/>
</dbReference>